<dbReference type="InterPro" id="IPR002577">
    <property type="entry name" value="HTH_HxlR"/>
</dbReference>
<dbReference type="InterPro" id="IPR036390">
    <property type="entry name" value="WH_DNA-bd_sf"/>
</dbReference>
<dbReference type="PROSITE" id="PS51118">
    <property type="entry name" value="HTH_HXLR"/>
    <property type="match status" value="1"/>
</dbReference>
<dbReference type="Gene3D" id="1.10.10.10">
    <property type="entry name" value="Winged helix-like DNA-binding domain superfamily/Winged helix DNA-binding domain"/>
    <property type="match status" value="1"/>
</dbReference>
<keyword evidence="1" id="KW-0805">Transcription regulation</keyword>
<gene>
    <name evidence="5" type="ORF">R8Z52_21805</name>
</gene>
<accession>A0ABZ0QGD6</accession>
<dbReference type="InterPro" id="IPR036388">
    <property type="entry name" value="WH-like_DNA-bd_sf"/>
</dbReference>
<sequence length="140" mass="16019">MSSVTKLPIKHHRSSLLEQVKQGNVLEKECPSREILRDVTNRWGVLTILALTGDTLRFSELRRKISGISEKMLSQTLQALEADGFVNRIAYPVVPPHVEYSLTPLGEEVCVRVQELTSWIEDNLPTILQHRREYQAQNND</sequence>
<dbReference type="PANTHER" id="PTHR33204:SF37">
    <property type="entry name" value="HTH-TYPE TRANSCRIPTIONAL REGULATOR YODB"/>
    <property type="match status" value="1"/>
</dbReference>
<evidence type="ECO:0000256" key="3">
    <source>
        <dbReference type="ARBA" id="ARBA00023163"/>
    </source>
</evidence>
<evidence type="ECO:0000256" key="2">
    <source>
        <dbReference type="ARBA" id="ARBA00023125"/>
    </source>
</evidence>
<keyword evidence="2" id="KW-0238">DNA-binding</keyword>
<evidence type="ECO:0000313" key="6">
    <source>
        <dbReference type="Proteomes" id="UP001304071"/>
    </source>
</evidence>
<keyword evidence="6" id="KW-1185">Reference proteome</keyword>
<name>A0ABZ0QGD6_9VIBR</name>
<dbReference type="SUPFAM" id="SSF46785">
    <property type="entry name" value="Winged helix' DNA-binding domain"/>
    <property type="match status" value="1"/>
</dbReference>
<feature type="domain" description="HTH hxlR-type" evidence="4">
    <location>
        <begin position="30"/>
        <end position="128"/>
    </location>
</feature>
<evidence type="ECO:0000259" key="4">
    <source>
        <dbReference type="PROSITE" id="PS51118"/>
    </source>
</evidence>
<keyword evidence="3" id="KW-0804">Transcription</keyword>
<organism evidence="5 6">
    <name type="scientific">Vibrio porteresiae DSM 19223</name>
    <dbReference type="NCBI Taxonomy" id="1123496"/>
    <lineage>
        <taxon>Bacteria</taxon>
        <taxon>Pseudomonadati</taxon>
        <taxon>Pseudomonadota</taxon>
        <taxon>Gammaproteobacteria</taxon>
        <taxon>Vibrionales</taxon>
        <taxon>Vibrionaceae</taxon>
        <taxon>Vibrio</taxon>
    </lineage>
</organism>
<dbReference type="Pfam" id="PF01638">
    <property type="entry name" value="HxlR"/>
    <property type="match status" value="1"/>
</dbReference>
<dbReference type="RefSeq" id="WP_261897548.1">
    <property type="nucleotide sequence ID" value="NZ_AP024896.1"/>
</dbReference>
<dbReference type="Proteomes" id="UP001304071">
    <property type="component" value="Chromosome 2"/>
</dbReference>
<evidence type="ECO:0000256" key="1">
    <source>
        <dbReference type="ARBA" id="ARBA00023015"/>
    </source>
</evidence>
<reference evidence="5 6" key="1">
    <citation type="submission" date="2023-11" db="EMBL/GenBank/DDBJ databases">
        <title>Plant-associative lifestyle of Vibrio porteresiae and its evolutionary dynamics.</title>
        <authorList>
            <person name="Rameshkumar N."/>
            <person name="Kirti K."/>
        </authorList>
    </citation>
    <scope>NUCLEOTIDE SEQUENCE [LARGE SCALE GENOMIC DNA]</scope>
    <source>
        <strain evidence="5 6">MSSRF30</strain>
    </source>
</reference>
<proteinExistence type="predicted"/>
<dbReference type="PANTHER" id="PTHR33204">
    <property type="entry name" value="TRANSCRIPTIONAL REGULATOR, MARR FAMILY"/>
    <property type="match status" value="1"/>
</dbReference>
<evidence type="ECO:0000313" key="5">
    <source>
        <dbReference type="EMBL" id="WPC75564.1"/>
    </source>
</evidence>
<dbReference type="EMBL" id="CP138204">
    <property type="protein sequence ID" value="WPC75564.1"/>
    <property type="molecule type" value="Genomic_DNA"/>
</dbReference>
<protein>
    <submittedName>
        <fullName evidence="5">Helix-turn-helix domain-containing protein</fullName>
    </submittedName>
</protein>